<dbReference type="Gene3D" id="3.50.50.60">
    <property type="entry name" value="FAD/NAD(P)-binding domain"/>
    <property type="match status" value="1"/>
</dbReference>
<accession>A0ABT8L4P8</accession>
<evidence type="ECO:0000259" key="10">
    <source>
        <dbReference type="Pfam" id="PF01494"/>
    </source>
</evidence>
<keyword evidence="6 9" id="KW-0560">Oxidoreductase</keyword>
<protein>
    <recommendedName>
        <fullName evidence="9">Kynurenine 3-monooxygenase</fullName>
        <ecNumber evidence="9">1.14.13.9</ecNumber>
    </recommendedName>
    <alternativeName>
        <fullName evidence="9">Kynurenine 3-hydroxylase</fullName>
    </alternativeName>
</protein>
<keyword evidence="2 9" id="KW-0285">Flavoprotein</keyword>
<dbReference type="SUPFAM" id="SSF51905">
    <property type="entry name" value="FAD/NAD(P)-binding domain"/>
    <property type="match status" value="1"/>
</dbReference>
<evidence type="ECO:0000313" key="11">
    <source>
        <dbReference type="EMBL" id="MDN5212740.1"/>
    </source>
</evidence>
<keyword evidence="5 9" id="KW-0521">NADP</keyword>
<dbReference type="InterPro" id="IPR036188">
    <property type="entry name" value="FAD/NAD-bd_sf"/>
</dbReference>
<evidence type="ECO:0000256" key="2">
    <source>
        <dbReference type="ARBA" id="ARBA00022630"/>
    </source>
</evidence>
<comment type="pathway">
    <text evidence="9">Cofactor biosynthesis; NAD(+) biosynthesis; quinolinate from L-kynurenine: step 1/3.</text>
</comment>
<comment type="caution">
    <text evidence="11">The sequence shown here is derived from an EMBL/GenBank/DDBJ whole genome shotgun (WGS) entry which is preliminary data.</text>
</comment>
<proteinExistence type="inferred from homology"/>
<dbReference type="PANTHER" id="PTHR46028">
    <property type="entry name" value="KYNURENINE 3-MONOOXYGENASE"/>
    <property type="match status" value="1"/>
</dbReference>
<dbReference type="RefSeq" id="WP_346758057.1">
    <property type="nucleotide sequence ID" value="NZ_JAUJEB010000001.1"/>
</dbReference>
<name>A0ABT8L4P8_9BACT</name>
<dbReference type="Pfam" id="PF01494">
    <property type="entry name" value="FAD_binding_3"/>
    <property type="match status" value="2"/>
</dbReference>
<reference evidence="11" key="1">
    <citation type="submission" date="2023-06" db="EMBL/GenBank/DDBJ databases">
        <title>Genomic of Agaribacillus aureum.</title>
        <authorList>
            <person name="Wang G."/>
        </authorList>
    </citation>
    <scope>NUCLEOTIDE SEQUENCE</scope>
    <source>
        <strain evidence="11">BMA12</strain>
    </source>
</reference>
<comment type="similarity">
    <text evidence="9">Belongs to the aromatic-ring hydroxylase family. KMO subfamily.</text>
</comment>
<keyword evidence="7 9" id="KW-0503">Monooxygenase</keyword>
<evidence type="ECO:0000256" key="4">
    <source>
        <dbReference type="ARBA" id="ARBA00022827"/>
    </source>
</evidence>
<organism evidence="11 12">
    <name type="scientific">Agaribacillus aureus</name>
    <dbReference type="NCBI Taxonomy" id="3051825"/>
    <lineage>
        <taxon>Bacteria</taxon>
        <taxon>Pseudomonadati</taxon>
        <taxon>Bacteroidota</taxon>
        <taxon>Cytophagia</taxon>
        <taxon>Cytophagales</taxon>
        <taxon>Splendidivirgaceae</taxon>
        <taxon>Agaribacillus</taxon>
    </lineage>
</organism>
<evidence type="ECO:0000256" key="5">
    <source>
        <dbReference type="ARBA" id="ARBA00022857"/>
    </source>
</evidence>
<dbReference type="HAMAP" id="MF_01971">
    <property type="entry name" value="Kynurenine_monooxygenase"/>
    <property type="match status" value="1"/>
</dbReference>
<evidence type="ECO:0000256" key="6">
    <source>
        <dbReference type="ARBA" id="ARBA00023002"/>
    </source>
</evidence>
<dbReference type="PRINTS" id="PR00420">
    <property type="entry name" value="RNGMNOXGNASE"/>
</dbReference>
<dbReference type="EC" id="1.14.13.9" evidence="9"/>
<keyword evidence="4 9" id="KW-0274">FAD</keyword>
<dbReference type="PANTHER" id="PTHR46028:SF2">
    <property type="entry name" value="KYNURENINE 3-MONOOXYGENASE"/>
    <property type="match status" value="1"/>
</dbReference>
<keyword evidence="3 9" id="KW-0662">Pyridine nucleotide biosynthesis</keyword>
<evidence type="ECO:0000256" key="9">
    <source>
        <dbReference type="HAMAP-Rule" id="MF_01971"/>
    </source>
</evidence>
<feature type="domain" description="FAD-binding" evidence="10">
    <location>
        <begin position="300"/>
        <end position="328"/>
    </location>
</feature>
<comment type="function">
    <text evidence="9">Catalyzes the hydroxylation of L-kynurenine (L-Kyn) to form 3-hydroxy-L-kynurenine (L-3OHKyn). Required for synthesis of quinolinic acid.</text>
</comment>
<comment type="catalytic activity">
    <reaction evidence="8 9">
        <text>L-kynurenine + NADPH + O2 + H(+) = 3-hydroxy-L-kynurenine + NADP(+) + H2O</text>
        <dbReference type="Rhea" id="RHEA:20545"/>
        <dbReference type="ChEBI" id="CHEBI:15377"/>
        <dbReference type="ChEBI" id="CHEBI:15378"/>
        <dbReference type="ChEBI" id="CHEBI:15379"/>
        <dbReference type="ChEBI" id="CHEBI:57783"/>
        <dbReference type="ChEBI" id="CHEBI:57959"/>
        <dbReference type="ChEBI" id="CHEBI:58125"/>
        <dbReference type="ChEBI" id="CHEBI:58349"/>
        <dbReference type="EC" id="1.14.13.9"/>
    </reaction>
</comment>
<keyword evidence="12" id="KW-1185">Reference proteome</keyword>
<evidence type="ECO:0000256" key="3">
    <source>
        <dbReference type="ARBA" id="ARBA00022642"/>
    </source>
</evidence>
<evidence type="ECO:0000256" key="1">
    <source>
        <dbReference type="ARBA" id="ARBA00001974"/>
    </source>
</evidence>
<dbReference type="InterPro" id="IPR027545">
    <property type="entry name" value="Kynurenine_monooxygenase"/>
</dbReference>
<gene>
    <name evidence="9" type="primary">kmo</name>
    <name evidence="11" type="ORF">QQ020_11810</name>
</gene>
<dbReference type="EMBL" id="JAUJEB010000001">
    <property type="protein sequence ID" value="MDN5212740.1"/>
    <property type="molecule type" value="Genomic_DNA"/>
</dbReference>
<comment type="cofactor">
    <cofactor evidence="1 9">
        <name>FAD</name>
        <dbReference type="ChEBI" id="CHEBI:57692"/>
    </cofactor>
</comment>
<evidence type="ECO:0000256" key="8">
    <source>
        <dbReference type="ARBA" id="ARBA00047818"/>
    </source>
</evidence>
<feature type="domain" description="FAD-binding" evidence="10">
    <location>
        <begin position="9"/>
        <end position="175"/>
    </location>
</feature>
<evidence type="ECO:0000313" key="12">
    <source>
        <dbReference type="Proteomes" id="UP001172083"/>
    </source>
</evidence>
<dbReference type="Proteomes" id="UP001172083">
    <property type="component" value="Unassembled WGS sequence"/>
</dbReference>
<sequence length="452" mass="50758">MAKTTNDRILIIGAGLCGTLLAVRMAQRGYEVALHERLSDMRTMEVAGGRSINLALSDRGLQALASAGLKEQVLEACIPMHGRMIHGVDGDLRLSKYSGREGEYINSVSRGGLNMTLLDKAESFDNLTLTFQSKCSHVELESGVAFFQNKAGETERVEADVVIGTDGAGSAVRRSMMDRTPDLLFNYSQDFLRTGYKELCIPPGDGGTHRIDKNALHIWPRGAFMTIALPNLDGSFTVTMFHPFEGEAGFNTLNSSDRLNAFFEQHYPDLLVHLPTLTEDYFNHPVGVLGTIKCYPWQAFGKALLLGDAAHAIVPFYGQGMNASFEDVRVFDETVERFEGDWEKIFKVFQDERVGNTNAIADLAVDNFQEMRDKVDDIPFIRKRQLEMQLERTYKDYYSKYSLVTFKPGLPYAEAMKIGRMQDDFLLKVCAEREVEDISLEKVYQELKNMQG</sequence>
<dbReference type="InterPro" id="IPR002938">
    <property type="entry name" value="FAD-bd"/>
</dbReference>
<evidence type="ECO:0000256" key="7">
    <source>
        <dbReference type="ARBA" id="ARBA00023033"/>
    </source>
</evidence>